<dbReference type="InterPro" id="IPR042150">
    <property type="entry name" value="MmRce1-like"/>
</dbReference>
<dbReference type="InterPro" id="IPR003675">
    <property type="entry name" value="Rce1/LyrA-like_dom"/>
</dbReference>
<feature type="transmembrane region" description="Helical" evidence="1">
    <location>
        <begin position="42"/>
        <end position="62"/>
    </location>
</feature>
<feature type="transmembrane region" description="Helical" evidence="1">
    <location>
        <begin position="86"/>
        <end position="108"/>
    </location>
</feature>
<name>A0AAU8NDR1_9BACL</name>
<feature type="transmembrane region" description="Helical" evidence="1">
    <location>
        <begin position="12"/>
        <end position="30"/>
    </location>
</feature>
<feature type="transmembrane region" description="Helical" evidence="1">
    <location>
        <begin position="227"/>
        <end position="247"/>
    </location>
</feature>
<protein>
    <submittedName>
        <fullName evidence="3">CPBP family intramembrane glutamic endopeptidase</fullName>
        <ecNumber evidence="3">3.4.-.-</ecNumber>
    </submittedName>
</protein>
<dbReference type="Pfam" id="PF02517">
    <property type="entry name" value="Rce1-like"/>
    <property type="match status" value="1"/>
</dbReference>
<sequence length="257" mass="28923">MRKSSNKLMFQYIIWTFLITYCSWGILWLASQMGLLELRTPLGMLLLTIGGSGPPIAAYFMLRHHGKITGFKPFIKEAFAVKQPPIAYIIVFIFTAAYFGIPALLGGITPNLPVYTAVLFIPIMIIGGGLEELGWRYILQPMLEKKIGFVKAVLVTALIWAVWHLPLFFIQGTSQYNWNFGLFTLLVIGMSFALAVIYRLSKSIWLCILFHSMINAFSASWVMDERFFIKLTAAIGIITIALVLLFIKRGKASMKPA</sequence>
<evidence type="ECO:0000256" key="1">
    <source>
        <dbReference type="SAM" id="Phobius"/>
    </source>
</evidence>
<keyword evidence="1" id="KW-0472">Membrane</keyword>
<accession>A0AAU8NDR1</accession>
<feature type="transmembrane region" description="Helical" evidence="1">
    <location>
        <begin position="114"/>
        <end position="135"/>
    </location>
</feature>
<feature type="transmembrane region" description="Helical" evidence="1">
    <location>
        <begin position="147"/>
        <end position="170"/>
    </location>
</feature>
<gene>
    <name evidence="3" type="ORF">ABXS70_04840</name>
</gene>
<reference evidence="3" key="1">
    <citation type="submission" date="2024-05" db="EMBL/GenBank/DDBJ databases">
        <title>Draft genome assemblies of 36 bacteria isolated from hibernating arctic ground squirrels.</title>
        <authorList>
            <person name="McKee H."/>
            <person name="Mullen L."/>
            <person name="Drown D.M."/>
            <person name="Duddleston K.N."/>
        </authorList>
    </citation>
    <scope>NUCLEOTIDE SEQUENCE</scope>
    <source>
        <strain evidence="3">AN1007</strain>
    </source>
</reference>
<dbReference type="PANTHER" id="PTHR35797">
    <property type="entry name" value="PROTEASE-RELATED"/>
    <property type="match status" value="1"/>
</dbReference>
<dbReference type="EC" id="3.4.-.-" evidence="3"/>
<dbReference type="PANTHER" id="PTHR35797:SF1">
    <property type="entry name" value="PROTEASE"/>
    <property type="match status" value="1"/>
</dbReference>
<feature type="transmembrane region" description="Helical" evidence="1">
    <location>
        <begin position="176"/>
        <end position="197"/>
    </location>
</feature>
<dbReference type="EMBL" id="CP159992">
    <property type="protein sequence ID" value="XCP96045.1"/>
    <property type="molecule type" value="Genomic_DNA"/>
</dbReference>
<keyword evidence="1" id="KW-0812">Transmembrane</keyword>
<dbReference type="AlphaFoldDB" id="A0AAU8NDR1"/>
<evidence type="ECO:0000313" key="3">
    <source>
        <dbReference type="EMBL" id="XCP96045.1"/>
    </source>
</evidence>
<proteinExistence type="predicted"/>
<dbReference type="GO" id="GO:0004175">
    <property type="term" value="F:endopeptidase activity"/>
    <property type="evidence" value="ECO:0007669"/>
    <property type="project" value="UniProtKB-ARBA"/>
</dbReference>
<dbReference type="GO" id="GO:0080120">
    <property type="term" value="P:CAAX-box protein maturation"/>
    <property type="evidence" value="ECO:0007669"/>
    <property type="project" value="UniProtKB-ARBA"/>
</dbReference>
<organism evidence="3">
    <name type="scientific">Paenibacillus sp. AN1007</name>
    <dbReference type="NCBI Taxonomy" id="3151385"/>
    <lineage>
        <taxon>Bacteria</taxon>
        <taxon>Bacillati</taxon>
        <taxon>Bacillota</taxon>
        <taxon>Bacilli</taxon>
        <taxon>Bacillales</taxon>
        <taxon>Paenibacillaceae</taxon>
        <taxon>Paenibacillus</taxon>
    </lineage>
</organism>
<feature type="transmembrane region" description="Helical" evidence="1">
    <location>
        <begin position="204"/>
        <end position="221"/>
    </location>
</feature>
<evidence type="ECO:0000259" key="2">
    <source>
        <dbReference type="Pfam" id="PF02517"/>
    </source>
</evidence>
<keyword evidence="1" id="KW-1133">Transmembrane helix</keyword>
<feature type="domain" description="CAAX prenyl protease 2/Lysostaphin resistance protein A-like" evidence="2">
    <location>
        <begin position="116"/>
        <end position="217"/>
    </location>
</feature>
<dbReference type="RefSeq" id="WP_342552212.1">
    <property type="nucleotide sequence ID" value="NZ_CP159992.1"/>
</dbReference>
<keyword evidence="3" id="KW-0378">Hydrolase</keyword>